<evidence type="ECO:0000313" key="2">
    <source>
        <dbReference type="Proteomes" id="UP001497497"/>
    </source>
</evidence>
<proteinExistence type="predicted"/>
<dbReference type="InterPro" id="IPR050865">
    <property type="entry name" value="BEACH_Domain"/>
</dbReference>
<dbReference type="GO" id="GO:0016020">
    <property type="term" value="C:membrane"/>
    <property type="evidence" value="ECO:0007669"/>
    <property type="project" value="TreeGrafter"/>
</dbReference>
<dbReference type="GO" id="GO:0008104">
    <property type="term" value="P:intracellular protein localization"/>
    <property type="evidence" value="ECO:0007669"/>
    <property type="project" value="TreeGrafter"/>
</dbReference>
<accession>A0AAV2IL57</accession>
<feature type="non-terminal residue" evidence="1">
    <location>
        <position position="213"/>
    </location>
</feature>
<protein>
    <submittedName>
        <fullName evidence="1">Uncharacterized protein</fullName>
    </submittedName>
</protein>
<dbReference type="GO" id="GO:0019901">
    <property type="term" value="F:protein kinase binding"/>
    <property type="evidence" value="ECO:0007669"/>
    <property type="project" value="TreeGrafter"/>
</dbReference>
<dbReference type="EMBL" id="CAXITT010000859">
    <property type="protein sequence ID" value="CAL1546818.1"/>
    <property type="molecule type" value="Genomic_DNA"/>
</dbReference>
<reference evidence="1 2" key="1">
    <citation type="submission" date="2024-04" db="EMBL/GenBank/DDBJ databases">
        <authorList>
            <consortium name="Genoscope - CEA"/>
            <person name="William W."/>
        </authorList>
    </citation>
    <scope>NUCLEOTIDE SEQUENCE [LARGE SCALE GENOMIC DNA]</scope>
</reference>
<keyword evidence="2" id="KW-1185">Reference proteome</keyword>
<dbReference type="AlphaFoldDB" id="A0AAV2IL57"/>
<dbReference type="PANTHER" id="PTHR13743">
    <property type="entry name" value="BEIGE/BEACH-RELATED"/>
    <property type="match status" value="1"/>
</dbReference>
<name>A0AAV2IL57_LYMST</name>
<dbReference type="Pfam" id="PF16057">
    <property type="entry name" value="DUF4800"/>
    <property type="match status" value="1"/>
</dbReference>
<organism evidence="1 2">
    <name type="scientific">Lymnaea stagnalis</name>
    <name type="common">Great pond snail</name>
    <name type="synonym">Helix stagnalis</name>
    <dbReference type="NCBI Taxonomy" id="6523"/>
    <lineage>
        <taxon>Eukaryota</taxon>
        <taxon>Metazoa</taxon>
        <taxon>Spiralia</taxon>
        <taxon>Lophotrochozoa</taxon>
        <taxon>Mollusca</taxon>
        <taxon>Gastropoda</taxon>
        <taxon>Heterobranchia</taxon>
        <taxon>Euthyneura</taxon>
        <taxon>Panpulmonata</taxon>
        <taxon>Hygrophila</taxon>
        <taxon>Lymnaeoidea</taxon>
        <taxon>Lymnaeidae</taxon>
        <taxon>Lymnaea</taxon>
    </lineage>
</organism>
<evidence type="ECO:0000313" key="1">
    <source>
        <dbReference type="EMBL" id="CAL1546818.1"/>
    </source>
</evidence>
<dbReference type="GO" id="GO:0005829">
    <property type="term" value="C:cytosol"/>
    <property type="evidence" value="ECO:0007669"/>
    <property type="project" value="TreeGrafter"/>
</dbReference>
<sequence>MIHFMEMNFEKSAQTMMHFWSDCHEEMMMNHHRHNREIGESRLRFKNQKEAEYHKKVDQENRRFQNVMAQQKNQQLFSLRQWRATKRFFNGERGAWKDKHQQVVHWKLSNKENFQRMKVKLTQNYNFDSHINASHLSDNMGAIDTGTSLRLEELKGVKEALVSKENIADDTLGDEEWSAISASSSLSLRDKLKTGREKLVISADCELITVTDD</sequence>
<comment type="caution">
    <text evidence="1">The sequence shown here is derived from an EMBL/GenBank/DDBJ whole genome shotgun (WGS) entry which is preliminary data.</text>
</comment>
<dbReference type="PANTHER" id="PTHR13743:SF112">
    <property type="entry name" value="BEACH DOMAIN-CONTAINING PROTEIN"/>
    <property type="match status" value="1"/>
</dbReference>
<gene>
    <name evidence="1" type="ORF">GSLYS_00020195001</name>
</gene>
<dbReference type="Proteomes" id="UP001497497">
    <property type="component" value="Unassembled WGS sequence"/>
</dbReference>